<organism evidence="1">
    <name type="scientific">bioreactor metagenome</name>
    <dbReference type="NCBI Taxonomy" id="1076179"/>
    <lineage>
        <taxon>unclassified sequences</taxon>
        <taxon>metagenomes</taxon>
        <taxon>ecological metagenomes</taxon>
    </lineage>
</organism>
<reference evidence="1" key="1">
    <citation type="submission" date="2019-08" db="EMBL/GenBank/DDBJ databases">
        <authorList>
            <person name="Kucharzyk K."/>
            <person name="Murdoch R.W."/>
            <person name="Higgins S."/>
            <person name="Loffler F."/>
        </authorList>
    </citation>
    <scope>NUCLEOTIDE SEQUENCE</scope>
</reference>
<dbReference type="EMBL" id="VSSQ01044778">
    <property type="protein sequence ID" value="MPM98633.1"/>
    <property type="molecule type" value="Genomic_DNA"/>
</dbReference>
<protein>
    <submittedName>
        <fullName evidence="1">Uncharacterized protein</fullName>
    </submittedName>
</protein>
<evidence type="ECO:0000313" key="1">
    <source>
        <dbReference type="EMBL" id="MPM98633.1"/>
    </source>
</evidence>
<proteinExistence type="predicted"/>
<sequence>MAFASLEDTIDAIDVKNIPFKILLNFCFMTEIMFIHHYKYSLCD</sequence>
<accession>A0A645ED15</accession>
<comment type="caution">
    <text evidence="1">The sequence shown here is derived from an EMBL/GenBank/DDBJ whole genome shotgun (WGS) entry which is preliminary data.</text>
</comment>
<gene>
    <name evidence="1" type="ORF">SDC9_145821</name>
</gene>
<dbReference type="AlphaFoldDB" id="A0A645ED15"/>
<name>A0A645ED15_9ZZZZ</name>